<comment type="subcellular location">
    <subcellularLocation>
        <location evidence="2">Cytoplasm</location>
    </subcellularLocation>
</comment>
<reference evidence="5 6" key="1">
    <citation type="submission" date="2016-09" db="EMBL/GenBank/DDBJ databases">
        <title>Acidihalobacter prosperus V6 (DSM14174).</title>
        <authorList>
            <person name="Khaleque H.N."/>
            <person name="Ramsay J.P."/>
            <person name="Murphy R.J.T."/>
            <person name="Kaksonen A.H."/>
            <person name="Boxall N.J."/>
            <person name="Watkin E.L.J."/>
        </authorList>
    </citation>
    <scope>NUCLEOTIDE SEQUENCE [LARGE SCALE GENOMIC DNA]</scope>
    <source>
        <strain evidence="5 6">V6</strain>
    </source>
</reference>
<comment type="similarity">
    <text evidence="2">Belongs to the AB hydrolase superfamily. MetX family.</text>
</comment>
<dbReference type="InterPro" id="IPR029058">
    <property type="entry name" value="AB_hydrolase_fold"/>
</dbReference>
<dbReference type="GO" id="GO:0009092">
    <property type="term" value="P:homoserine metabolic process"/>
    <property type="evidence" value="ECO:0007669"/>
    <property type="project" value="TreeGrafter"/>
</dbReference>
<dbReference type="NCBIfam" id="TIGR01392">
    <property type="entry name" value="homoserO_Ac_trn"/>
    <property type="match status" value="1"/>
</dbReference>
<evidence type="ECO:0000256" key="3">
    <source>
        <dbReference type="PIRSR" id="PIRSR000443-1"/>
    </source>
</evidence>
<dbReference type="InterPro" id="IPR008220">
    <property type="entry name" value="HAT_MetX-like"/>
</dbReference>
<dbReference type="PANTHER" id="PTHR32268">
    <property type="entry name" value="HOMOSERINE O-ACETYLTRANSFERASE"/>
    <property type="match status" value="1"/>
</dbReference>
<evidence type="ECO:0000259" key="4">
    <source>
        <dbReference type="Pfam" id="PF00561"/>
    </source>
</evidence>
<feature type="site" description="Important for acyl-CoA specificity" evidence="2">
    <location>
        <position position="175"/>
    </location>
</feature>
<keyword evidence="2" id="KW-0012">Acyltransferase</keyword>
<keyword evidence="6" id="KW-1185">Reference proteome</keyword>
<comment type="subunit">
    <text evidence="2">Homodimer.</text>
</comment>
<evidence type="ECO:0000313" key="6">
    <source>
        <dbReference type="Proteomes" id="UP000095342"/>
    </source>
</evidence>
<comment type="function">
    <text evidence="2">Transfers a succinyl group from succinyl-CoA to L-serine, forming succinyl-L-serine.</text>
</comment>
<dbReference type="EC" id="2.3.1.-" evidence="2"/>
<dbReference type="Proteomes" id="UP000095342">
    <property type="component" value="Chromosome"/>
</dbReference>
<name>A0A1D8K9L1_9GAMM</name>
<evidence type="ECO:0000313" key="5">
    <source>
        <dbReference type="EMBL" id="AOV17621.1"/>
    </source>
</evidence>
<dbReference type="PIRSF" id="PIRSF000443">
    <property type="entry name" value="Homoser_Ac_trans"/>
    <property type="match status" value="1"/>
</dbReference>
<dbReference type="GO" id="GO:0009086">
    <property type="term" value="P:methionine biosynthetic process"/>
    <property type="evidence" value="ECO:0007669"/>
    <property type="project" value="TreeGrafter"/>
</dbReference>
<feature type="binding site" evidence="2">
    <location>
        <position position="206"/>
    </location>
    <ligand>
        <name>substrate</name>
    </ligand>
</feature>
<feature type="domain" description="AB hydrolase-1" evidence="4">
    <location>
        <begin position="35"/>
        <end position="313"/>
    </location>
</feature>
<keyword evidence="2" id="KW-0963">Cytoplasm</keyword>
<dbReference type="GO" id="GO:0004414">
    <property type="term" value="F:homoserine O-acetyltransferase activity"/>
    <property type="evidence" value="ECO:0007669"/>
    <property type="project" value="TreeGrafter"/>
</dbReference>
<sequence length="359" mass="38051">MSLARPFHFRCGGELPALDIAYETWGTLNAARDNAILIFTGLSANAHAASSACDPQPGWWEFMIGPGKPLDTGRYYVVCVNSLGSCYGSSGPTSMNPITGMAYGPDFPRLSVEDIAAAGRELARALGLRRLSAVVGASLGGMTALALALQTPELLDRLVLVSSAAHPTAHAIAMRSLQREIVCADPAWADGRYQAPGPVSGMLLARKLGISCYRSPQEWEQRFGHRRATRADAAGRFEVESYLEHNAAKFAHSFDANAYLSLSRAMDDFDAAEHGAGDLQRALSRLGALRALVIGVHSDTLFPESQQRALAEGLQAAGAQVSYAALESPQGHDAFLIDEARFAPVMAEFFAGAGAGGLG</sequence>
<dbReference type="GO" id="GO:0005737">
    <property type="term" value="C:cytoplasm"/>
    <property type="evidence" value="ECO:0007669"/>
    <property type="project" value="UniProtKB-SubCell"/>
</dbReference>
<dbReference type="SUPFAM" id="SSF53474">
    <property type="entry name" value="alpha/beta-Hydrolases"/>
    <property type="match status" value="1"/>
</dbReference>
<comment type="caution">
    <text evidence="2">Lacks conserved residue(s) required for the propagation of feature annotation.</text>
</comment>
<feature type="active site" evidence="2 3">
    <location>
        <position position="332"/>
    </location>
</feature>
<dbReference type="RefSeq" id="WP_070073167.1">
    <property type="nucleotide sequence ID" value="NZ_CP017448.1"/>
</dbReference>
<dbReference type="Gene3D" id="1.10.1740.110">
    <property type="match status" value="1"/>
</dbReference>
<organism evidence="5 6">
    <name type="scientific">Acidihalobacter aeolianus</name>
    <dbReference type="NCBI Taxonomy" id="2792603"/>
    <lineage>
        <taxon>Bacteria</taxon>
        <taxon>Pseudomonadati</taxon>
        <taxon>Pseudomonadota</taxon>
        <taxon>Gammaproteobacteria</taxon>
        <taxon>Chromatiales</taxon>
        <taxon>Ectothiorhodospiraceae</taxon>
        <taxon>Acidihalobacter</taxon>
    </lineage>
</organism>
<feature type="active site" description="Nucleophile" evidence="2 3">
    <location>
        <position position="138"/>
    </location>
</feature>
<feature type="active site" evidence="2 3">
    <location>
        <position position="299"/>
    </location>
</feature>
<protein>
    <recommendedName>
        <fullName evidence="2">Serine O-succinyltransferase</fullName>
        <shortName evidence="2">SST</shortName>
        <ecNumber evidence="2">2.3.1.-</ecNumber>
    </recommendedName>
</protein>
<dbReference type="GO" id="GO:0006535">
    <property type="term" value="P:cysteine biosynthetic process from serine"/>
    <property type="evidence" value="ECO:0007669"/>
    <property type="project" value="UniProtKB-UniRule"/>
</dbReference>
<dbReference type="AlphaFoldDB" id="A0A1D8K9L1"/>
<keyword evidence="1 2" id="KW-0808">Transferase</keyword>
<keyword evidence="2" id="KW-0198">Cysteine biosynthesis</keyword>
<dbReference type="Pfam" id="PF00561">
    <property type="entry name" value="Abhydrolase_1"/>
    <property type="match status" value="1"/>
</dbReference>
<dbReference type="Gene3D" id="3.40.50.1820">
    <property type="entry name" value="alpha/beta hydrolase"/>
    <property type="match status" value="1"/>
</dbReference>
<dbReference type="HAMAP" id="MF_00296">
    <property type="entry name" value="MetX_acyltransf"/>
    <property type="match status" value="1"/>
</dbReference>
<feature type="binding site" evidence="2">
    <location>
        <position position="333"/>
    </location>
    <ligand>
        <name>substrate</name>
    </ligand>
</feature>
<dbReference type="InterPro" id="IPR000073">
    <property type="entry name" value="AB_hydrolase_1"/>
</dbReference>
<keyword evidence="2" id="KW-0028">Amino-acid biosynthesis</keyword>
<dbReference type="UniPathway" id="UPA00136">
    <property type="reaction ID" value="UER00199"/>
</dbReference>
<dbReference type="PANTHER" id="PTHR32268:SF11">
    <property type="entry name" value="HOMOSERINE O-ACETYLTRANSFERASE"/>
    <property type="match status" value="1"/>
</dbReference>
<dbReference type="EMBL" id="CP017448">
    <property type="protein sequence ID" value="AOV17621.1"/>
    <property type="molecule type" value="Genomic_DNA"/>
</dbReference>
<comment type="pathway">
    <text evidence="2">Amino-acid biosynthesis; L-cysteine biosynthesis; L-cysteine from L-serine: step 1/2.</text>
</comment>
<dbReference type="NCBIfam" id="NF001209">
    <property type="entry name" value="PRK00175.1"/>
    <property type="match status" value="1"/>
</dbReference>
<evidence type="ECO:0000256" key="1">
    <source>
        <dbReference type="ARBA" id="ARBA00022679"/>
    </source>
</evidence>
<evidence type="ECO:0000256" key="2">
    <source>
        <dbReference type="HAMAP-Rule" id="MF_00296"/>
    </source>
</evidence>
<gene>
    <name evidence="5" type="ORF">BJI67_11615</name>
</gene>
<feature type="region of interest" description="Important for substrate specificity" evidence="2">
    <location>
        <begin position="41"/>
        <end position="44"/>
    </location>
</feature>
<comment type="catalytic activity">
    <reaction evidence="2">
        <text>succinyl-CoA + L-serine = O-succinyl-L-serine + CoA</text>
        <dbReference type="Rhea" id="RHEA:52820"/>
        <dbReference type="ChEBI" id="CHEBI:33384"/>
        <dbReference type="ChEBI" id="CHEBI:57287"/>
        <dbReference type="ChEBI" id="CHEBI:57292"/>
        <dbReference type="ChEBI" id="CHEBI:136856"/>
    </reaction>
</comment>
<dbReference type="GO" id="GO:0160210">
    <property type="term" value="F:L-serine O-succinyltransferase activity"/>
    <property type="evidence" value="ECO:0007669"/>
    <property type="project" value="RHEA"/>
</dbReference>
<proteinExistence type="inferred from homology"/>
<dbReference type="KEGG" id="aaeo:BJI67_11615"/>
<accession>A0A1D8K9L1</accession>